<feature type="signal peptide" evidence="1">
    <location>
        <begin position="1"/>
        <end position="21"/>
    </location>
</feature>
<evidence type="ECO:0000313" key="2">
    <source>
        <dbReference type="EMBL" id="JAH54428.1"/>
    </source>
</evidence>
<dbReference type="EMBL" id="GBXM01054149">
    <property type="protein sequence ID" value="JAH54428.1"/>
    <property type="molecule type" value="Transcribed_RNA"/>
</dbReference>
<keyword evidence="1" id="KW-0732">Signal</keyword>
<reference evidence="2" key="2">
    <citation type="journal article" date="2015" name="Fish Shellfish Immunol.">
        <title>Early steps in the European eel (Anguilla anguilla)-Vibrio vulnificus interaction in the gills: Role of the RtxA13 toxin.</title>
        <authorList>
            <person name="Callol A."/>
            <person name="Pajuelo D."/>
            <person name="Ebbesson L."/>
            <person name="Teles M."/>
            <person name="MacKenzie S."/>
            <person name="Amaro C."/>
        </authorList>
    </citation>
    <scope>NUCLEOTIDE SEQUENCE</scope>
</reference>
<feature type="chain" id="PRO_5007401414" evidence="1">
    <location>
        <begin position="22"/>
        <end position="56"/>
    </location>
</feature>
<dbReference type="AlphaFoldDB" id="A0A0E9TNX7"/>
<name>A0A0E9TNX7_ANGAN</name>
<proteinExistence type="predicted"/>
<sequence length="56" mass="6427">MLMFTCGVHLCFSAFVHIGYCHFHTCVMCARTYTETLGKRSVCYMSMPYGLISTLY</sequence>
<evidence type="ECO:0000256" key="1">
    <source>
        <dbReference type="SAM" id="SignalP"/>
    </source>
</evidence>
<protein>
    <submittedName>
        <fullName evidence="2">Uncharacterized protein</fullName>
    </submittedName>
</protein>
<reference evidence="2" key="1">
    <citation type="submission" date="2014-11" db="EMBL/GenBank/DDBJ databases">
        <authorList>
            <person name="Amaro Gonzalez C."/>
        </authorList>
    </citation>
    <scope>NUCLEOTIDE SEQUENCE</scope>
</reference>
<dbReference type="EMBL" id="GBXM01059203">
    <property type="protein sequence ID" value="JAH49374.1"/>
    <property type="molecule type" value="Transcribed_RNA"/>
</dbReference>
<organism evidence="2">
    <name type="scientific">Anguilla anguilla</name>
    <name type="common">European freshwater eel</name>
    <name type="synonym">Muraena anguilla</name>
    <dbReference type="NCBI Taxonomy" id="7936"/>
    <lineage>
        <taxon>Eukaryota</taxon>
        <taxon>Metazoa</taxon>
        <taxon>Chordata</taxon>
        <taxon>Craniata</taxon>
        <taxon>Vertebrata</taxon>
        <taxon>Euteleostomi</taxon>
        <taxon>Actinopterygii</taxon>
        <taxon>Neopterygii</taxon>
        <taxon>Teleostei</taxon>
        <taxon>Anguilliformes</taxon>
        <taxon>Anguillidae</taxon>
        <taxon>Anguilla</taxon>
    </lineage>
</organism>
<accession>A0A0E9TNX7</accession>